<accession>A0A0C1IZ82</accession>
<comment type="caution">
    <text evidence="2">The sequence shown here is derived from an EMBL/GenBank/DDBJ whole genome shotgun (WGS) entry which is preliminary data.</text>
</comment>
<proteinExistence type="predicted"/>
<organism evidence="2 3">
    <name type="scientific">Flavihumibacter solisilvae</name>
    <dbReference type="NCBI Taxonomy" id="1349421"/>
    <lineage>
        <taxon>Bacteria</taxon>
        <taxon>Pseudomonadati</taxon>
        <taxon>Bacteroidota</taxon>
        <taxon>Chitinophagia</taxon>
        <taxon>Chitinophagales</taxon>
        <taxon>Chitinophagaceae</taxon>
        <taxon>Flavihumibacter</taxon>
    </lineage>
</organism>
<dbReference type="GO" id="GO:0016491">
    <property type="term" value="F:oxidoreductase activity"/>
    <property type="evidence" value="ECO:0007669"/>
    <property type="project" value="InterPro"/>
</dbReference>
<dbReference type="PANTHER" id="PTHR47354">
    <property type="entry name" value="NADH OXIDOREDUCTASE HCR"/>
    <property type="match status" value="1"/>
</dbReference>
<feature type="domain" description="FAD-binding FR-type" evidence="1">
    <location>
        <begin position="1"/>
        <end position="102"/>
    </location>
</feature>
<dbReference type="PRINTS" id="PR00410">
    <property type="entry name" value="PHEHYDRXLASE"/>
</dbReference>
<dbReference type="InterPro" id="IPR050415">
    <property type="entry name" value="MRET"/>
</dbReference>
<dbReference type="SUPFAM" id="SSF63380">
    <property type="entry name" value="Riboflavin synthase domain-like"/>
    <property type="match status" value="1"/>
</dbReference>
<reference evidence="2 3" key="1">
    <citation type="submission" date="2014-11" db="EMBL/GenBank/DDBJ databases">
        <title>Genome sequence of Flavihumibacter solisilvae 3-3.</title>
        <authorList>
            <person name="Zhou G."/>
            <person name="Li M."/>
            <person name="Wang G."/>
        </authorList>
    </citation>
    <scope>NUCLEOTIDE SEQUENCE [LARGE SCALE GENOMIC DNA]</scope>
    <source>
        <strain evidence="2 3">3-3</strain>
    </source>
</reference>
<dbReference type="OrthoDB" id="9789468at2"/>
<dbReference type="STRING" id="1349421.OI18_04010"/>
<sequence>MESHIVKIESVEPVTHDVKRFRLEKPSGYKFTPGQATEVSVNRPGWEEERRPFTFTSLNDDVWLEFTIKRYADHHGVTDLLHQLAAGDEIIIRDVWGAIEYKGPGYFIAGGAGITPFVAILRQLFRDNRINGNSLYFSNKTSKDIIYEKEFSQMLGENAHFILTREEHPKYTKSRIQRDFLAGQSLDFSRHFYVCGPDKMVEEISGLLAEMGAASDALVFEK</sequence>
<dbReference type="AlphaFoldDB" id="A0A0C1IZ82"/>
<keyword evidence="3" id="KW-1185">Reference proteome</keyword>
<dbReference type="PROSITE" id="PS51384">
    <property type="entry name" value="FAD_FR"/>
    <property type="match status" value="1"/>
</dbReference>
<evidence type="ECO:0000313" key="2">
    <source>
        <dbReference type="EMBL" id="KIC95809.1"/>
    </source>
</evidence>
<name>A0A0C1IZ82_9BACT</name>
<dbReference type="InterPro" id="IPR001433">
    <property type="entry name" value="OxRdtase_FAD/NAD-bd"/>
</dbReference>
<dbReference type="Gene3D" id="3.40.50.80">
    <property type="entry name" value="Nucleotide-binding domain of ferredoxin-NADP reductase (FNR) module"/>
    <property type="match status" value="1"/>
</dbReference>
<protein>
    <submittedName>
        <fullName evidence="2">Flavodoxin reductase</fullName>
    </submittedName>
</protein>
<dbReference type="RefSeq" id="WP_039137446.1">
    <property type="nucleotide sequence ID" value="NZ_JSVC01000004.1"/>
</dbReference>
<dbReference type="InterPro" id="IPR008333">
    <property type="entry name" value="Cbr1-like_FAD-bd_dom"/>
</dbReference>
<dbReference type="EMBL" id="JSVC01000004">
    <property type="protein sequence ID" value="KIC95809.1"/>
    <property type="molecule type" value="Genomic_DNA"/>
</dbReference>
<evidence type="ECO:0000313" key="3">
    <source>
        <dbReference type="Proteomes" id="UP000031408"/>
    </source>
</evidence>
<dbReference type="InterPro" id="IPR017938">
    <property type="entry name" value="Riboflavin_synthase-like_b-brl"/>
</dbReference>
<evidence type="ECO:0000259" key="1">
    <source>
        <dbReference type="PROSITE" id="PS51384"/>
    </source>
</evidence>
<dbReference type="CDD" id="cd06196">
    <property type="entry name" value="FNR_like_1"/>
    <property type="match status" value="1"/>
</dbReference>
<dbReference type="InterPro" id="IPR039261">
    <property type="entry name" value="FNR_nucleotide-bd"/>
</dbReference>
<dbReference type="PANTHER" id="PTHR47354:SF5">
    <property type="entry name" value="PROTEIN RFBI"/>
    <property type="match status" value="1"/>
</dbReference>
<dbReference type="SUPFAM" id="SSF52343">
    <property type="entry name" value="Ferredoxin reductase-like, C-terminal NADP-linked domain"/>
    <property type="match status" value="1"/>
</dbReference>
<dbReference type="Pfam" id="PF00970">
    <property type="entry name" value="FAD_binding_6"/>
    <property type="match status" value="1"/>
</dbReference>
<dbReference type="Gene3D" id="2.40.30.10">
    <property type="entry name" value="Translation factors"/>
    <property type="match status" value="1"/>
</dbReference>
<dbReference type="InterPro" id="IPR017927">
    <property type="entry name" value="FAD-bd_FR_type"/>
</dbReference>
<dbReference type="Proteomes" id="UP000031408">
    <property type="component" value="Unassembled WGS sequence"/>
</dbReference>
<gene>
    <name evidence="2" type="ORF">OI18_04010</name>
</gene>
<dbReference type="Pfam" id="PF00175">
    <property type="entry name" value="NAD_binding_1"/>
    <property type="match status" value="1"/>
</dbReference>